<dbReference type="PATRIC" id="fig|186497.12.peg.234"/>
<name>Q8U467_PYRFU</name>
<evidence type="ECO:0000313" key="2">
    <source>
        <dbReference type="Proteomes" id="UP000001013"/>
    </source>
</evidence>
<protein>
    <recommendedName>
        <fullName evidence="3">N-acetyltransferase domain-containing protein</fullName>
    </recommendedName>
</protein>
<dbReference type="STRING" id="186497.PF0225"/>
<dbReference type="InterPro" id="IPR016181">
    <property type="entry name" value="Acyl_CoA_acyltransferase"/>
</dbReference>
<reference evidence="1 2" key="1">
    <citation type="journal article" date="1999" name="Genetics">
        <title>Divergence of the hyperthermophilic archaea Pyrococcus furiosus and P. horikoshii inferred from complete genomic sequences.</title>
        <authorList>
            <person name="Maeder D.L."/>
            <person name="Weiss R.B."/>
            <person name="Dunn D.M."/>
            <person name="Cherry J.L."/>
            <person name="Gonzalez J.M."/>
            <person name="DiRuggiero J."/>
            <person name="Robb F.T."/>
        </authorList>
    </citation>
    <scope>NUCLEOTIDE SEQUENCE [LARGE SCALE GENOMIC DNA]</scope>
    <source>
        <strain evidence="2">ATCC 43587 / DSM 3638 / JCM 8422 / Vc1</strain>
    </source>
</reference>
<dbReference type="Proteomes" id="UP000001013">
    <property type="component" value="Chromosome"/>
</dbReference>
<dbReference type="SUPFAM" id="SSF55729">
    <property type="entry name" value="Acyl-CoA N-acyltransferases (Nat)"/>
    <property type="match status" value="1"/>
</dbReference>
<evidence type="ECO:0000313" key="1">
    <source>
        <dbReference type="EMBL" id="AAL80349.1"/>
    </source>
</evidence>
<accession>Q8U467</accession>
<keyword evidence="2" id="KW-1185">Reference proteome</keyword>
<dbReference type="AlphaFoldDB" id="Q8U467"/>
<dbReference type="Gene3D" id="3.40.630.30">
    <property type="match status" value="1"/>
</dbReference>
<sequence>MIKGTSAKYLLNTSSHLLFTLIPSDIILNMSQEISLMVEVKIEKLKNLDEKTLRELIDVYMSGYKGLEEYGGEGEDYAREYIQWCWRRAQDGFFVAKVGDKIVGFIVCVTVIGIADLRVRLWGQSMSL</sequence>
<dbReference type="eggNOG" id="arCOG00826">
    <property type="taxonomic scope" value="Archaea"/>
</dbReference>
<organism evidence="1 2">
    <name type="scientific">Pyrococcus furiosus (strain ATCC 43587 / DSM 3638 / JCM 8422 / Vc1)</name>
    <dbReference type="NCBI Taxonomy" id="186497"/>
    <lineage>
        <taxon>Archaea</taxon>
        <taxon>Methanobacteriati</taxon>
        <taxon>Methanobacteriota</taxon>
        <taxon>Thermococci</taxon>
        <taxon>Thermococcales</taxon>
        <taxon>Thermococcaceae</taxon>
        <taxon>Pyrococcus</taxon>
    </lineage>
</organism>
<dbReference type="PaxDb" id="186497-PF0225"/>
<proteinExistence type="predicted"/>
<evidence type="ECO:0008006" key="3">
    <source>
        <dbReference type="Google" id="ProtNLM"/>
    </source>
</evidence>
<dbReference type="EMBL" id="AE009950">
    <property type="protein sequence ID" value="AAL80349.1"/>
    <property type="molecule type" value="Genomic_DNA"/>
</dbReference>
<dbReference type="HOGENOM" id="CLU_1954743_0_0_2"/>
<dbReference type="PhylomeDB" id="Q8U467"/>
<gene>
    <name evidence="1" type="ordered locus">PF0225</name>
</gene>
<dbReference type="KEGG" id="pfu:PF0225"/>